<feature type="transmembrane region" description="Helical" evidence="1">
    <location>
        <begin position="81"/>
        <end position="105"/>
    </location>
</feature>
<keyword evidence="3" id="KW-1185">Reference proteome</keyword>
<sequence>MVVFERRPGADKRNIKKGMTMNFFAPLIVLLLLAVLIWVYSWQLIVAIAVACISVPFAVLFLAGAYELLAEGSPLLVADLVIIAGLFAFIGFALYLVFIAPAYYLLRHLNAPFHITFPALVVMFNLGLFVLLAEQAPIQGYVLAPLCGLAHAWIILWLMRLLPPVRSKR</sequence>
<dbReference type="Proteomes" id="UP000288293">
    <property type="component" value="Unassembled WGS sequence"/>
</dbReference>
<evidence type="ECO:0000313" key="2">
    <source>
        <dbReference type="EMBL" id="RUO26577.1"/>
    </source>
</evidence>
<accession>A0A432W8V1</accession>
<protein>
    <submittedName>
        <fullName evidence="2">Uncharacterized protein</fullName>
    </submittedName>
</protein>
<reference evidence="2 3" key="1">
    <citation type="journal article" date="2011" name="Front. Microbiol.">
        <title>Genomic signatures of strain selection and enhancement in Bacillus atrophaeus var. globigii, a historical biowarfare simulant.</title>
        <authorList>
            <person name="Gibbons H.S."/>
            <person name="Broomall S.M."/>
            <person name="McNew L.A."/>
            <person name="Daligault H."/>
            <person name="Chapman C."/>
            <person name="Bruce D."/>
            <person name="Karavis M."/>
            <person name="Krepps M."/>
            <person name="McGregor P.A."/>
            <person name="Hong C."/>
            <person name="Park K.H."/>
            <person name="Akmal A."/>
            <person name="Feldman A."/>
            <person name="Lin J.S."/>
            <person name="Chang W.E."/>
            <person name="Higgs B.W."/>
            <person name="Demirev P."/>
            <person name="Lindquist J."/>
            <person name="Liem A."/>
            <person name="Fochler E."/>
            <person name="Read T.D."/>
            <person name="Tapia R."/>
            <person name="Johnson S."/>
            <person name="Bishop-Lilly K.A."/>
            <person name="Detter C."/>
            <person name="Han C."/>
            <person name="Sozhamannan S."/>
            <person name="Rosenzweig C.N."/>
            <person name="Skowronski E.W."/>
        </authorList>
    </citation>
    <scope>NUCLEOTIDE SEQUENCE [LARGE SCALE GENOMIC DNA]</scope>
    <source>
        <strain evidence="2 3">MLST1</strain>
    </source>
</reference>
<comment type="caution">
    <text evidence="2">The sequence shown here is derived from an EMBL/GenBank/DDBJ whole genome shotgun (WGS) entry which is preliminary data.</text>
</comment>
<organism evidence="2 3">
    <name type="scientific">Aliidiomarina minuta</name>
    <dbReference type="NCBI Taxonomy" id="880057"/>
    <lineage>
        <taxon>Bacteria</taxon>
        <taxon>Pseudomonadati</taxon>
        <taxon>Pseudomonadota</taxon>
        <taxon>Gammaproteobacteria</taxon>
        <taxon>Alteromonadales</taxon>
        <taxon>Idiomarinaceae</taxon>
        <taxon>Aliidiomarina</taxon>
    </lineage>
</organism>
<evidence type="ECO:0000313" key="3">
    <source>
        <dbReference type="Proteomes" id="UP000288293"/>
    </source>
</evidence>
<proteinExistence type="predicted"/>
<dbReference type="AlphaFoldDB" id="A0A432W8V1"/>
<dbReference type="EMBL" id="PIPL01000001">
    <property type="protein sequence ID" value="RUO26577.1"/>
    <property type="molecule type" value="Genomic_DNA"/>
</dbReference>
<name>A0A432W8V1_9GAMM</name>
<feature type="transmembrane region" description="Helical" evidence="1">
    <location>
        <begin position="111"/>
        <end position="133"/>
    </location>
</feature>
<feature type="transmembrane region" description="Helical" evidence="1">
    <location>
        <begin position="21"/>
        <end position="40"/>
    </location>
</feature>
<feature type="transmembrane region" description="Helical" evidence="1">
    <location>
        <begin position="46"/>
        <end position="69"/>
    </location>
</feature>
<keyword evidence="1" id="KW-0812">Transmembrane</keyword>
<keyword evidence="1" id="KW-1133">Transmembrane helix</keyword>
<evidence type="ECO:0000256" key="1">
    <source>
        <dbReference type="SAM" id="Phobius"/>
    </source>
</evidence>
<gene>
    <name evidence="2" type="ORF">CWE09_07695</name>
</gene>
<keyword evidence="1" id="KW-0472">Membrane</keyword>
<feature type="transmembrane region" description="Helical" evidence="1">
    <location>
        <begin position="140"/>
        <end position="159"/>
    </location>
</feature>